<dbReference type="CDD" id="cd16454">
    <property type="entry name" value="RING-H2_PA-TM-RING"/>
    <property type="match status" value="1"/>
</dbReference>
<proteinExistence type="predicted"/>
<evidence type="ECO:0000259" key="5">
    <source>
        <dbReference type="Pfam" id="PF13639"/>
    </source>
</evidence>
<dbReference type="InterPro" id="IPR013083">
    <property type="entry name" value="Znf_RING/FYVE/PHD"/>
</dbReference>
<organism evidence="6">
    <name type="scientific">viral metagenome</name>
    <dbReference type="NCBI Taxonomy" id="1070528"/>
    <lineage>
        <taxon>unclassified sequences</taxon>
        <taxon>metagenomes</taxon>
        <taxon>organismal metagenomes</taxon>
    </lineage>
</organism>
<dbReference type="InterPro" id="IPR001841">
    <property type="entry name" value="Znf_RING"/>
</dbReference>
<name>A0A6C0C5Z1_9ZZZZ</name>
<evidence type="ECO:0000256" key="3">
    <source>
        <dbReference type="ARBA" id="ARBA00022833"/>
    </source>
</evidence>
<feature type="region of interest" description="Disordered" evidence="4">
    <location>
        <begin position="115"/>
        <end position="170"/>
    </location>
</feature>
<feature type="compositionally biased region" description="Acidic residues" evidence="4">
    <location>
        <begin position="116"/>
        <end position="125"/>
    </location>
</feature>
<feature type="compositionally biased region" description="Low complexity" evidence="4">
    <location>
        <begin position="127"/>
        <end position="168"/>
    </location>
</feature>
<dbReference type="AlphaFoldDB" id="A0A6C0C5Z1"/>
<dbReference type="PANTHER" id="PTHR15710:SF243">
    <property type="entry name" value="E3 UBIQUITIN-PROTEIN LIGASE PRAJA-2 ISOFORM X1"/>
    <property type="match status" value="1"/>
</dbReference>
<accession>A0A6C0C5Z1</accession>
<dbReference type="GO" id="GO:0061630">
    <property type="term" value="F:ubiquitin protein ligase activity"/>
    <property type="evidence" value="ECO:0007669"/>
    <property type="project" value="TreeGrafter"/>
</dbReference>
<dbReference type="GO" id="GO:0016567">
    <property type="term" value="P:protein ubiquitination"/>
    <property type="evidence" value="ECO:0007669"/>
    <property type="project" value="TreeGrafter"/>
</dbReference>
<protein>
    <recommendedName>
        <fullName evidence="5">RING-type domain-containing protein</fullName>
    </recommendedName>
</protein>
<evidence type="ECO:0000313" key="6">
    <source>
        <dbReference type="EMBL" id="QHS99840.1"/>
    </source>
</evidence>
<sequence length="254" mass="29635">MSSLISFIDFIERINNIDMDMDILEQSINEQGNISKPCLNSFVDSLEKVIITNEDIEHDLCCAICQDKFKLGDKVIKLPCKDPHFFHYDSDPELCDGILPWLKNNNTCPICREEFPLEPDDDPETIDNNNNNLEQDNNNNLEQDNNNNNLEQDNNNNNLEQDDNNNNLEQDDDINEEEAVEQILETIVRNITSNPIPNMEIQPNFREIPPPINLRRTILLPFRFNRLPIHMNNVYPQEPYDPDLQEAIRRSLED</sequence>
<keyword evidence="1" id="KW-0479">Metal-binding</keyword>
<keyword evidence="3" id="KW-0862">Zinc</keyword>
<evidence type="ECO:0000256" key="1">
    <source>
        <dbReference type="ARBA" id="ARBA00022723"/>
    </source>
</evidence>
<evidence type="ECO:0000256" key="4">
    <source>
        <dbReference type="SAM" id="MobiDB-lite"/>
    </source>
</evidence>
<keyword evidence="2" id="KW-0863">Zinc-finger</keyword>
<evidence type="ECO:0000256" key="2">
    <source>
        <dbReference type="ARBA" id="ARBA00022771"/>
    </source>
</evidence>
<dbReference type="PANTHER" id="PTHR15710">
    <property type="entry name" value="E3 UBIQUITIN-PROTEIN LIGASE PRAJA"/>
    <property type="match status" value="1"/>
</dbReference>
<dbReference type="GO" id="GO:0008270">
    <property type="term" value="F:zinc ion binding"/>
    <property type="evidence" value="ECO:0007669"/>
    <property type="project" value="UniProtKB-KW"/>
</dbReference>
<dbReference type="EMBL" id="MN739349">
    <property type="protein sequence ID" value="QHS99840.1"/>
    <property type="molecule type" value="Genomic_DNA"/>
</dbReference>
<dbReference type="Gene3D" id="3.30.40.10">
    <property type="entry name" value="Zinc/RING finger domain, C3HC4 (zinc finger)"/>
    <property type="match status" value="1"/>
</dbReference>
<dbReference type="SUPFAM" id="SSF57850">
    <property type="entry name" value="RING/U-box"/>
    <property type="match status" value="1"/>
</dbReference>
<dbReference type="GO" id="GO:0005737">
    <property type="term" value="C:cytoplasm"/>
    <property type="evidence" value="ECO:0007669"/>
    <property type="project" value="TreeGrafter"/>
</dbReference>
<reference evidence="6" key="1">
    <citation type="journal article" date="2020" name="Nature">
        <title>Giant virus diversity and host interactions through global metagenomics.</title>
        <authorList>
            <person name="Schulz F."/>
            <person name="Roux S."/>
            <person name="Paez-Espino D."/>
            <person name="Jungbluth S."/>
            <person name="Walsh D.A."/>
            <person name="Denef V.J."/>
            <person name="McMahon K.D."/>
            <person name="Konstantinidis K.T."/>
            <person name="Eloe-Fadrosh E.A."/>
            <person name="Kyrpides N.C."/>
            <person name="Woyke T."/>
        </authorList>
    </citation>
    <scope>NUCLEOTIDE SEQUENCE</scope>
    <source>
        <strain evidence="6">GVMAG-M-3300020187-37</strain>
    </source>
</reference>
<feature type="domain" description="RING-type" evidence="5">
    <location>
        <begin position="62"/>
        <end position="112"/>
    </location>
</feature>
<dbReference type="Pfam" id="PF13639">
    <property type="entry name" value="zf-RING_2"/>
    <property type="match status" value="1"/>
</dbReference>